<evidence type="ECO:0000256" key="1">
    <source>
        <dbReference type="SAM" id="MobiDB-lite"/>
    </source>
</evidence>
<evidence type="ECO:0000313" key="2">
    <source>
        <dbReference type="EMBL" id="NUU82121.1"/>
    </source>
</evidence>
<sequence>MVDHKHKQGHNGGLILYGLRFATKKIFGFKYKISLVENQSYGYKMDGKSVRLSTMNQAPSTQEETKNCSTSNCGLPNIPYFQKSRNPVPNSLISPINSTDCAANSTSNGNASGDSSQAAVPGHL</sequence>
<organism evidence="2">
    <name type="scientific">Populus davidiana</name>
    <dbReference type="NCBI Taxonomy" id="266767"/>
    <lineage>
        <taxon>Eukaryota</taxon>
        <taxon>Viridiplantae</taxon>
        <taxon>Streptophyta</taxon>
        <taxon>Embryophyta</taxon>
        <taxon>Tracheophyta</taxon>
        <taxon>Spermatophyta</taxon>
        <taxon>Magnoliopsida</taxon>
        <taxon>eudicotyledons</taxon>
        <taxon>Gunneridae</taxon>
        <taxon>Pentapetalae</taxon>
        <taxon>rosids</taxon>
        <taxon>fabids</taxon>
        <taxon>Malpighiales</taxon>
        <taxon>Salicaceae</taxon>
        <taxon>Saliceae</taxon>
        <taxon>Populus</taxon>
    </lineage>
</organism>
<dbReference type="EMBL" id="GILB01001788">
    <property type="protein sequence ID" value="NUU82121.1"/>
    <property type="molecule type" value="Transcribed_RNA"/>
</dbReference>
<protein>
    <submittedName>
        <fullName evidence="2">Uncharacterized protein</fullName>
    </submittedName>
</protein>
<accession>A0A6M2EBA6</accession>
<name>A0A6M2EBA6_9ROSI</name>
<feature type="region of interest" description="Disordered" evidence="1">
    <location>
        <begin position="89"/>
        <end position="124"/>
    </location>
</feature>
<feature type="compositionally biased region" description="Polar residues" evidence="1">
    <location>
        <begin position="89"/>
        <end position="118"/>
    </location>
</feature>
<reference evidence="2" key="1">
    <citation type="submission" date="2020-03" db="EMBL/GenBank/DDBJ databases">
        <authorList>
            <person name="Zhang R."/>
        </authorList>
    </citation>
    <scope>NUCLEOTIDE SEQUENCE</scope>
</reference>
<proteinExistence type="predicted"/>
<dbReference type="AlphaFoldDB" id="A0A6M2EBA6"/>